<sequence>MPALSILNLAPFREGETFAQAVDNLVELAQFAEQHGYVRYWIAEHHNMPYLASSATSLLIQRVLDKTRFIRVGSGGVMLPNHSPFIVAEQYGTLAGLYPGRVDLGLGRAPGTDPATARAIRRRQDDSAHSFPQDIEEIQYYFSPLAEEETDQSFSFGPVKMSVPESTRVRAYPAPGLDVPLYILGSSTESAHLAARLGLPYAFASHFAPCMLSEAVEIYRRGFRPSEKLAQPKVIIGVNAIVADSDQEAQLLSSTCLQFFLNVVTGSRSGMQPPQPGIGAHMPPHILSMAESMMSCSLIGSPDTVKFQLERLQAQVNADEIMAVSYIYDKAAQLRSYELLAGIAASGA</sequence>
<dbReference type="GO" id="GO:0004497">
    <property type="term" value="F:monooxygenase activity"/>
    <property type="evidence" value="ECO:0007669"/>
    <property type="project" value="UniProtKB-KW"/>
</dbReference>
<dbReference type="FunFam" id="3.20.20.30:FF:000002">
    <property type="entry name" value="LLM class flavin-dependent oxidoreductase"/>
    <property type="match status" value="1"/>
</dbReference>
<proteinExistence type="predicted"/>
<evidence type="ECO:0000256" key="1">
    <source>
        <dbReference type="ARBA" id="ARBA00007789"/>
    </source>
</evidence>
<dbReference type="EMBL" id="UGQS01000002">
    <property type="protein sequence ID" value="STZ77123.1"/>
    <property type="molecule type" value="Genomic_DNA"/>
</dbReference>
<gene>
    <name evidence="4" type="primary">limB</name>
    <name evidence="4" type="ORF">NCTC10295_01930</name>
</gene>
<dbReference type="Pfam" id="PF00296">
    <property type="entry name" value="Bac_luciferase"/>
    <property type="match status" value="1"/>
</dbReference>
<keyword evidence="5" id="KW-1185">Reference proteome</keyword>
<dbReference type="InterPro" id="IPR019949">
    <property type="entry name" value="CmoO-like"/>
</dbReference>
<accession>A0A378UK86</accession>
<dbReference type="RefSeq" id="WP_066079814.1">
    <property type="nucleotide sequence ID" value="NZ_CP181246.1"/>
</dbReference>
<dbReference type="SUPFAM" id="SSF51679">
    <property type="entry name" value="Bacterial luciferase-like"/>
    <property type="match status" value="1"/>
</dbReference>
<dbReference type="AlphaFoldDB" id="A0A378UK86"/>
<protein>
    <recommendedName>
        <fullName evidence="2">Luciferase-like monooxygenase</fullName>
    </recommendedName>
</protein>
<dbReference type="InterPro" id="IPR011251">
    <property type="entry name" value="Luciferase-like_dom"/>
</dbReference>
<feature type="domain" description="Luciferase-like" evidence="3">
    <location>
        <begin position="19"/>
        <end position="313"/>
    </location>
</feature>
<evidence type="ECO:0000313" key="4">
    <source>
        <dbReference type="EMBL" id="STZ77123.1"/>
    </source>
</evidence>
<dbReference type="PANTHER" id="PTHR30137:SF6">
    <property type="entry name" value="LUCIFERASE-LIKE MONOOXYGENASE"/>
    <property type="match status" value="1"/>
</dbReference>
<dbReference type="NCBIfam" id="TIGR03558">
    <property type="entry name" value="oxido_grp_1"/>
    <property type="match status" value="1"/>
</dbReference>
<evidence type="ECO:0000259" key="3">
    <source>
        <dbReference type="Pfam" id="PF00296"/>
    </source>
</evidence>
<evidence type="ECO:0000256" key="2">
    <source>
        <dbReference type="ARBA" id="ARBA00074555"/>
    </source>
</evidence>
<evidence type="ECO:0000313" key="5">
    <source>
        <dbReference type="Proteomes" id="UP000254651"/>
    </source>
</evidence>
<reference evidence="4 5" key="1">
    <citation type="submission" date="2018-06" db="EMBL/GenBank/DDBJ databases">
        <authorList>
            <consortium name="Pathogen Informatics"/>
            <person name="Doyle S."/>
        </authorList>
    </citation>
    <scope>NUCLEOTIDE SEQUENCE [LARGE SCALE GENOMIC DNA]</scope>
    <source>
        <strain evidence="4 5">NCTC10295</strain>
    </source>
</reference>
<dbReference type="InterPro" id="IPR036661">
    <property type="entry name" value="Luciferase-like_sf"/>
</dbReference>
<dbReference type="InterPro" id="IPR050766">
    <property type="entry name" value="Bact_Lucif_Oxidored"/>
</dbReference>
<comment type="similarity">
    <text evidence="1">To bacterial alkanal monooxygenase alpha and beta chains.</text>
</comment>
<dbReference type="Proteomes" id="UP000254651">
    <property type="component" value="Unassembled WGS sequence"/>
</dbReference>
<organism evidence="4 5">
    <name type="scientific">Bergeriella denitrificans</name>
    <name type="common">Neisseria denitrificans</name>
    <dbReference type="NCBI Taxonomy" id="494"/>
    <lineage>
        <taxon>Bacteria</taxon>
        <taxon>Pseudomonadati</taxon>
        <taxon>Pseudomonadota</taxon>
        <taxon>Betaproteobacteria</taxon>
        <taxon>Neisseriales</taxon>
        <taxon>Neisseriaceae</taxon>
        <taxon>Bergeriella</taxon>
    </lineage>
</organism>
<dbReference type="GO" id="GO:0016705">
    <property type="term" value="F:oxidoreductase activity, acting on paired donors, with incorporation or reduction of molecular oxygen"/>
    <property type="evidence" value="ECO:0007669"/>
    <property type="project" value="InterPro"/>
</dbReference>
<dbReference type="Gene3D" id="3.20.20.30">
    <property type="entry name" value="Luciferase-like domain"/>
    <property type="match status" value="1"/>
</dbReference>
<keyword evidence="4" id="KW-0560">Oxidoreductase</keyword>
<dbReference type="PANTHER" id="PTHR30137">
    <property type="entry name" value="LUCIFERASE-LIKE MONOOXYGENASE"/>
    <property type="match status" value="1"/>
</dbReference>
<keyword evidence="4" id="KW-0503">Monooxygenase</keyword>
<name>A0A378UK86_BERDE</name>
<dbReference type="GO" id="GO:0005829">
    <property type="term" value="C:cytosol"/>
    <property type="evidence" value="ECO:0007669"/>
    <property type="project" value="TreeGrafter"/>
</dbReference>